<dbReference type="PANTHER" id="PTHR43481:SF4">
    <property type="entry name" value="GLYCEROL-1-PHOSPHATE PHOSPHOHYDROLASE 1-RELATED"/>
    <property type="match status" value="1"/>
</dbReference>
<dbReference type="NCBIfam" id="TIGR01509">
    <property type="entry name" value="HAD-SF-IA-v3"/>
    <property type="match status" value="1"/>
</dbReference>
<dbReference type="InterPro" id="IPR036412">
    <property type="entry name" value="HAD-like_sf"/>
</dbReference>
<dbReference type="Gene3D" id="3.40.50.1000">
    <property type="entry name" value="HAD superfamily/HAD-like"/>
    <property type="match status" value="1"/>
</dbReference>
<dbReference type="AlphaFoldDB" id="A0A154L777"/>
<dbReference type="Pfam" id="PF00702">
    <property type="entry name" value="Hydrolase"/>
    <property type="match status" value="1"/>
</dbReference>
<accession>A0A154L777</accession>
<dbReference type="Gene3D" id="1.10.150.240">
    <property type="entry name" value="Putative phosphatase, domain 2"/>
    <property type="match status" value="1"/>
</dbReference>
<dbReference type="SFLD" id="SFLDS00003">
    <property type="entry name" value="Haloacid_Dehalogenase"/>
    <property type="match status" value="1"/>
</dbReference>
<keyword evidence="1" id="KW-0378">Hydrolase</keyword>
<name>A0A154L777_9PROT</name>
<dbReference type="InterPro" id="IPR023198">
    <property type="entry name" value="PGP-like_dom2"/>
</dbReference>
<dbReference type="GO" id="GO:0050308">
    <property type="term" value="F:sugar-phosphatase activity"/>
    <property type="evidence" value="ECO:0007669"/>
    <property type="project" value="TreeGrafter"/>
</dbReference>
<dbReference type="SUPFAM" id="SSF56784">
    <property type="entry name" value="HAD-like"/>
    <property type="match status" value="1"/>
</dbReference>
<organism evidence="1 2">
    <name type="scientific">Thalassospira lucentensis</name>
    <dbReference type="NCBI Taxonomy" id="168935"/>
    <lineage>
        <taxon>Bacteria</taxon>
        <taxon>Pseudomonadati</taxon>
        <taxon>Pseudomonadota</taxon>
        <taxon>Alphaproteobacteria</taxon>
        <taxon>Rhodospirillales</taxon>
        <taxon>Thalassospiraceae</taxon>
        <taxon>Thalassospira</taxon>
    </lineage>
</organism>
<proteinExistence type="predicted"/>
<dbReference type="PANTHER" id="PTHR43481">
    <property type="entry name" value="FRUCTOSE-1-PHOSPHATE PHOSPHATASE"/>
    <property type="match status" value="1"/>
</dbReference>
<dbReference type="OrthoDB" id="9797743at2"/>
<dbReference type="SFLD" id="SFLDG01129">
    <property type="entry name" value="C1.5:_HAD__Beta-PGM__Phosphata"/>
    <property type="match status" value="1"/>
</dbReference>
<dbReference type="InterPro" id="IPR051806">
    <property type="entry name" value="HAD-like_SPP"/>
</dbReference>
<dbReference type="EMBL" id="LPVY01000007">
    <property type="protein sequence ID" value="KZB66089.1"/>
    <property type="molecule type" value="Genomic_DNA"/>
</dbReference>
<dbReference type="InterPro" id="IPR006439">
    <property type="entry name" value="HAD-SF_hydro_IA"/>
</dbReference>
<reference evidence="1 2" key="1">
    <citation type="submission" date="2015-12" db="EMBL/GenBank/DDBJ databases">
        <title>Genome sequence of Thalassospira lucentensis MCCC 1A02072.</title>
        <authorList>
            <person name="Lu L."/>
            <person name="Lai Q."/>
            <person name="Shao Z."/>
            <person name="Qian P."/>
        </authorList>
    </citation>
    <scope>NUCLEOTIDE SEQUENCE [LARGE SCALE GENOMIC DNA]</scope>
    <source>
        <strain evidence="1 2">MCCC 1A02072</strain>
    </source>
</reference>
<protein>
    <submittedName>
        <fullName evidence="1">Hydrolase</fullName>
    </submittedName>
</protein>
<evidence type="ECO:0000313" key="1">
    <source>
        <dbReference type="EMBL" id="KZB66089.1"/>
    </source>
</evidence>
<dbReference type="InterPro" id="IPR023214">
    <property type="entry name" value="HAD_sf"/>
</dbReference>
<gene>
    <name evidence="1" type="ORF">AUP42_16340</name>
</gene>
<evidence type="ECO:0000313" key="2">
    <source>
        <dbReference type="Proteomes" id="UP000076335"/>
    </source>
</evidence>
<comment type="caution">
    <text evidence="1">The sequence shown here is derived from an EMBL/GenBank/DDBJ whole genome shotgun (WGS) entry which is preliminary data.</text>
</comment>
<dbReference type="Proteomes" id="UP000076335">
    <property type="component" value="Unassembled WGS sequence"/>
</dbReference>
<dbReference type="SFLD" id="SFLDG01135">
    <property type="entry name" value="C1.5.6:_HAD__Beta-PGM__Phospha"/>
    <property type="match status" value="1"/>
</dbReference>
<sequence>MAPGNVQDNARNPASAPIMTGKDVVLFDCDGVLVDSEPISLATLVDVLDHYGAPLDLAEVAARFTGRSSAAPIEHIRIETGRDITAEFKPFFYERLFARYDVELQKTDDIEDVLTALSSRNIAFCISSSSSVQRLERTMAVTGLGHWFGTDIYSADFVKNGKPAPDLFLYAADKMGFRPEQAVVIEDSVAGVKAAVAAGMTCIGYVGGGHYVEDRKIAAARLYEAGADVVFDGMRDIAALISQG</sequence>